<evidence type="ECO:0000256" key="7">
    <source>
        <dbReference type="ARBA" id="ARBA00023015"/>
    </source>
</evidence>
<dbReference type="GO" id="GO:0003700">
    <property type="term" value="F:DNA-binding transcription factor activity"/>
    <property type="evidence" value="ECO:0007669"/>
    <property type="project" value="InterPro"/>
</dbReference>
<dbReference type="OrthoDB" id="19300at2759"/>
<sequence length="756" mass="87119">MTQWEKIVQYQLVEKAWVCYQEQDFPIQVRMLQTKRFYPKWLEISINNVYDTAANIDCSFEPQVEQFKTNFFRELNAAIEQKISKARATQNALSIVQTLDLQTRIKDLERRFSNNASGFFMVVKTCLEAEKNLISGMDREMSLAVQPQLIPVQPPVLPSLLQQSKFSVEAEFSSLSTLHQEIVHDTNYLQSLEYFTSSQNQDPLSSMESIIRRDQVNSRLNQNLQNFAAQSQIIFQRLSVQVNEISKWLKSWMVDQRRVLNGDTPRVDLEELSLLANTVTKGLLNLYQIIKLYSANGAMNDRLAEIQVWIGHCVRTLITETFIIHEQPKQILLMKSILNKNSSKKSVKVRLLVGPALQNFGVTPVEASLIERPEAINASKDLNYVPKIAMKLQNNIRDIDPHKYIADFKEIKMPKKREDSSTTAEKGSKQKNPTGNKAKQVPTPQRKYYFHFRIKLSCSDLDIPDLSCSTTSVPVIVDTHTEKKNDSWATILWDNISAELDQNPFPEDLKIDGSKLIDVFSKIFQKDTGRELSVRNKEFLLKKIMSCSDVPTEKVSWEMFFHHPLQNCLRPEKLVGTQNESPDNDDESDLESITSKSSKPVKVKHVTFHSWIYEIKQMCTPCTQNKTGIPKFWKDGMIEGFIDRNTLHEELQKKKGRFALYFSDALLGGLTVAWYNLEMKKLQRLSPFTPNTFVENNELERRLHDQTQLQNLYPGDQPKNIAFPFDADRMTVMQRKLANGGYTPHCSKLQQMNPLS</sequence>
<dbReference type="InterPro" id="IPR001217">
    <property type="entry name" value="STAT"/>
</dbReference>
<keyword evidence="6" id="KW-0727">SH2 domain</keyword>
<evidence type="ECO:0000259" key="13">
    <source>
        <dbReference type="Pfam" id="PF02865"/>
    </source>
</evidence>
<evidence type="ECO:0000256" key="9">
    <source>
        <dbReference type="ARBA" id="ARBA00023159"/>
    </source>
</evidence>
<evidence type="ECO:0000256" key="11">
    <source>
        <dbReference type="ARBA" id="ARBA00023242"/>
    </source>
</evidence>
<dbReference type="AlphaFoldDB" id="A0A226F3D1"/>
<keyword evidence="4" id="KW-0963">Cytoplasm</keyword>
<evidence type="ECO:0000313" key="15">
    <source>
        <dbReference type="Proteomes" id="UP000198287"/>
    </source>
</evidence>
<evidence type="ECO:0000256" key="6">
    <source>
        <dbReference type="ARBA" id="ARBA00022999"/>
    </source>
</evidence>
<reference evidence="14 15" key="1">
    <citation type="submission" date="2015-12" db="EMBL/GenBank/DDBJ databases">
        <title>The genome of Folsomia candida.</title>
        <authorList>
            <person name="Faddeeva A."/>
            <person name="Derks M.F."/>
            <person name="Anvar Y."/>
            <person name="Smit S."/>
            <person name="Van Straalen N."/>
            <person name="Roelofs D."/>
        </authorList>
    </citation>
    <scope>NUCLEOTIDE SEQUENCE [LARGE SCALE GENOMIC DNA]</scope>
    <source>
        <strain evidence="14 15">VU population</strain>
        <tissue evidence="14">Whole body</tissue>
    </source>
</reference>
<dbReference type="GO" id="GO:0005737">
    <property type="term" value="C:cytoplasm"/>
    <property type="evidence" value="ECO:0007669"/>
    <property type="project" value="UniProtKB-SubCell"/>
</dbReference>
<evidence type="ECO:0000256" key="1">
    <source>
        <dbReference type="ARBA" id="ARBA00004123"/>
    </source>
</evidence>
<evidence type="ECO:0000256" key="8">
    <source>
        <dbReference type="ARBA" id="ARBA00023125"/>
    </source>
</evidence>
<dbReference type="GO" id="GO:0006357">
    <property type="term" value="P:regulation of transcription by RNA polymerase II"/>
    <property type="evidence" value="ECO:0007669"/>
    <property type="project" value="UniProtKB-ARBA"/>
</dbReference>
<dbReference type="OMA" id="ANGAMND"/>
<dbReference type="InterPro" id="IPR013799">
    <property type="entry name" value="STAT_TF_prot_interaction"/>
</dbReference>
<organism evidence="14 15">
    <name type="scientific">Folsomia candida</name>
    <name type="common">Springtail</name>
    <dbReference type="NCBI Taxonomy" id="158441"/>
    <lineage>
        <taxon>Eukaryota</taxon>
        <taxon>Metazoa</taxon>
        <taxon>Ecdysozoa</taxon>
        <taxon>Arthropoda</taxon>
        <taxon>Hexapoda</taxon>
        <taxon>Collembola</taxon>
        <taxon>Entomobryomorpha</taxon>
        <taxon>Isotomoidea</taxon>
        <taxon>Isotomidae</taxon>
        <taxon>Proisotominae</taxon>
        <taxon>Folsomia</taxon>
    </lineage>
</organism>
<keyword evidence="15" id="KW-1185">Reference proteome</keyword>
<name>A0A226F3D1_FOLCA</name>
<evidence type="ECO:0000256" key="3">
    <source>
        <dbReference type="ARBA" id="ARBA00005586"/>
    </source>
</evidence>
<protein>
    <submittedName>
        <fullName evidence="14">Signal transducer and activator of transcription 5B</fullName>
    </submittedName>
</protein>
<dbReference type="Proteomes" id="UP000198287">
    <property type="component" value="Unassembled WGS sequence"/>
</dbReference>
<dbReference type="SUPFAM" id="SSF55550">
    <property type="entry name" value="SH2 domain"/>
    <property type="match status" value="1"/>
</dbReference>
<dbReference type="InterPro" id="IPR008967">
    <property type="entry name" value="p53-like_TF_DNA-bd_sf"/>
</dbReference>
<dbReference type="InterPro" id="IPR012345">
    <property type="entry name" value="STAT_TF_DNA-bd_N"/>
</dbReference>
<keyword evidence="9" id="KW-0010">Activator</keyword>
<gene>
    <name evidence="14" type="ORF">Fcan01_02799</name>
</gene>
<dbReference type="GO" id="GO:0003677">
    <property type="term" value="F:DNA binding"/>
    <property type="evidence" value="ECO:0007669"/>
    <property type="project" value="UniProtKB-KW"/>
</dbReference>
<feature type="domain" description="STAT transcription factor protein interaction" evidence="13">
    <location>
        <begin position="2"/>
        <end position="135"/>
    </location>
</feature>
<feature type="region of interest" description="Disordered" evidence="12">
    <location>
        <begin position="575"/>
        <end position="596"/>
    </location>
</feature>
<evidence type="ECO:0000256" key="5">
    <source>
        <dbReference type="ARBA" id="ARBA00022553"/>
    </source>
</evidence>
<comment type="subcellular location">
    <subcellularLocation>
        <location evidence="2">Cytoplasm</location>
    </subcellularLocation>
    <subcellularLocation>
        <location evidence="1">Nucleus</location>
    </subcellularLocation>
</comment>
<keyword evidence="7" id="KW-0805">Transcription regulation</keyword>
<evidence type="ECO:0000313" key="14">
    <source>
        <dbReference type="EMBL" id="OXA63957.1"/>
    </source>
</evidence>
<dbReference type="Gene3D" id="1.10.238.10">
    <property type="entry name" value="EF-hand"/>
    <property type="match status" value="1"/>
</dbReference>
<dbReference type="STRING" id="158441.A0A226F3D1"/>
<dbReference type="EMBL" id="LNIX01000001">
    <property type="protein sequence ID" value="OXA63957.1"/>
    <property type="molecule type" value="Genomic_DNA"/>
</dbReference>
<evidence type="ECO:0000256" key="10">
    <source>
        <dbReference type="ARBA" id="ARBA00023163"/>
    </source>
</evidence>
<evidence type="ECO:0000256" key="4">
    <source>
        <dbReference type="ARBA" id="ARBA00022490"/>
    </source>
</evidence>
<keyword evidence="10" id="KW-0804">Transcription</keyword>
<comment type="similarity">
    <text evidence="3">Belongs to the transcription factor STAT family.</text>
</comment>
<dbReference type="Gene3D" id="1.10.532.10">
    <property type="entry name" value="STAT transcription factor, N-terminal domain"/>
    <property type="match status" value="1"/>
</dbReference>
<comment type="caution">
    <text evidence="14">The sequence shown here is derived from an EMBL/GenBank/DDBJ whole genome shotgun (WGS) entry which is preliminary data.</text>
</comment>
<proteinExistence type="inferred from homology"/>
<dbReference type="PANTHER" id="PTHR11801">
    <property type="entry name" value="SIGNAL TRANSDUCER AND ACTIVATOR OF TRANSCRIPTION"/>
    <property type="match status" value="1"/>
</dbReference>
<keyword evidence="11" id="KW-0539">Nucleus</keyword>
<feature type="compositionally biased region" description="Polar residues" evidence="12">
    <location>
        <begin position="421"/>
        <end position="437"/>
    </location>
</feature>
<evidence type="ECO:0000256" key="2">
    <source>
        <dbReference type="ARBA" id="ARBA00004496"/>
    </source>
</evidence>
<dbReference type="InterPro" id="IPR036860">
    <property type="entry name" value="SH2_dom_sf"/>
</dbReference>
<dbReference type="Gene3D" id="2.60.40.630">
    <property type="entry name" value="STAT transcription factor, DNA-binding domain"/>
    <property type="match status" value="1"/>
</dbReference>
<feature type="region of interest" description="Disordered" evidence="12">
    <location>
        <begin position="415"/>
        <end position="442"/>
    </location>
</feature>
<accession>A0A226F3D1</accession>
<dbReference type="GO" id="GO:0005634">
    <property type="term" value="C:nucleus"/>
    <property type="evidence" value="ECO:0007669"/>
    <property type="project" value="UniProtKB-SubCell"/>
</dbReference>
<evidence type="ECO:0000256" key="12">
    <source>
        <dbReference type="SAM" id="MobiDB-lite"/>
    </source>
</evidence>
<dbReference type="Pfam" id="PF02865">
    <property type="entry name" value="STAT_int"/>
    <property type="match status" value="1"/>
</dbReference>
<dbReference type="GO" id="GO:0007165">
    <property type="term" value="P:signal transduction"/>
    <property type="evidence" value="ECO:0007669"/>
    <property type="project" value="InterPro"/>
</dbReference>
<keyword evidence="5" id="KW-0597">Phosphoprotein</keyword>
<dbReference type="InterPro" id="IPR036535">
    <property type="entry name" value="STAT_N_sf"/>
</dbReference>
<keyword evidence="8" id="KW-0238">DNA-binding</keyword>
<dbReference type="SUPFAM" id="SSF49417">
    <property type="entry name" value="p53-like transcription factors"/>
    <property type="match status" value="1"/>
</dbReference>
<dbReference type="Gene3D" id="3.30.505.10">
    <property type="entry name" value="SH2 domain"/>
    <property type="match status" value="1"/>
</dbReference>